<dbReference type="EMBL" id="JAPFFI010000023">
    <property type="protein sequence ID" value="KAJ6321471.1"/>
    <property type="molecule type" value="Genomic_DNA"/>
</dbReference>
<reference evidence="1" key="1">
    <citation type="submission" date="2022-10" db="EMBL/GenBank/DDBJ databases">
        <authorList>
            <person name="Hyden B.L."/>
            <person name="Feng K."/>
            <person name="Yates T."/>
            <person name="Jawdy S."/>
            <person name="Smart L.B."/>
            <person name="Muchero W."/>
        </authorList>
    </citation>
    <scope>NUCLEOTIDE SEQUENCE</scope>
    <source>
        <tissue evidence="1">Shoot tip</tissue>
    </source>
</reference>
<reference evidence="1" key="2">
    <citation type="journal article" date="2023" name="Int. J. Mol. Sci.">
        <title>De Novo Assembly and Annotation of 11 Diverse Shrub Willow (Salix) Genomes Reveals Novel Gene Organization in Sex-Linked Regions.</title>
        <authorList>
            <person name="Hyden B."/>
            <person name="Feng K."/>
            <person name="Yates T.B."/>
            <person name="Jawdy S."/>
            <person name="Cereghino C."/>
            <person name="Smart L.B."/>
            <person name="Muchero W."/>
        </authorList>
    </citation>
    <scope>NUCLEOTIDE SEQUENCE</scope>
    <source>
        <tissue evidence="1">Shoot tip</tissue>
    </source>
</reference>
<sequence length="134" mass="14926">MLNVYLIIWFFVFLKIKKEISRCYELVHRLGRGVVYLGSSRMGPDHPHYLQALELGKEVADLLDCTSWTGAGPGLMDAATKGALESGKPVGGFKIAKEAGEWTASNFPFLFATRNLSYMQVFFCKKAWFGGCCC</sequence>
<protein>
    <submittedName>
        <fullName evidence="1">Uncharacterized protein</fullName>
    </submittedName>
</protein>
<name>A0ABQ9A0I6_9ROSI</name>
<keyword evidence="2" id="KW-1185">Reference proteome</keyword>
<evidence type="ECO:0000313" key="1">
    <source>
        <dbReference type="EMBL" id="KAJ6321471.1"/>
    </source>
</evidence>
<comment type="caution">
    <text evidence="1">The sequence shown here is derived from an EMBL/GenBank/DDBJ whole genome shotgun (WGS) entry which is preliminary data.</text>
</comment>
<organism evidence="1 2">
    <name type="scientific">Salix suchowensis</name>
    <dbReference type="NCBI Taxonomy" id="1278906"/>
    <lineage>
        <taxon>Eukaryota</taxon>
        <taxon>Viridiplantae</taxon>
        <taxon>Streptophyta</taxon>
        <taxon>Embryophyta</taxon>
        <taxon>Tracheophyta</taxon>
        <taxon>Spermatophyta</taxon>
        <taxon>Magnoliopsida</taxon>
        <taxon>eudicotyledons</taxon>
        <taxon>Gunneridae</taxon>
        <taxon>Pentapetalae</taxon>
        <taxon>rosids</taxon>
        <taxon>fabids</taxon>
        <taxon>Malpighiales</taxon>
        <taxon>Salicaceae</taxon>
        <taxon>Saliceae</taxon>
        <taxon>Salix</taxon>
    </lineage>
</organism>
<dbReference type="Gene3D" id="3.40.50.450">
    <property type="match status" value="1"/>
</dbReference>
<dbReference type="SUPFAM" id="SSF102405">
    <property type="entry name" value="MCP/YpsA-like"/>
    <property type="match status" value="1"/>
</dbReference>
<dbReference type="Proteomes" id="UP001141253">
    <property type="component" value="Chromosome 8"/>
</dbReference>
<dbReference type="PANTHER" id="PTHR31208">
    <property type="entry name" value="EXPRESSED PROTEIN"/>
    <property type="match status" value="1"/>
</dbReference>
<proteinExistence type="predicted"/>
<evidence type="ECO:0000313" key="2">
    <source>
        <dbReference type="Proteomes" id="UP001141253"/>
    </source>
</evidence>
<gene>
    <name evidence="1" type="ORF">OIU77_011526</name>
</gene>
<dbReference type="PANTHER" id="PTHR31208:SF11">
    <property type="entry name" value="CYTOKININ RIBOSIDE 5'-MONOPHOSPHATE PHOSPHORIBOHYDROLASE"/>
    <property type="match status" value="1"/>
</dbReference>
<accession>A0ABQ9A0I6</accession>